<reference evidence="2" key="1">
    <citation type="submission" date="2019-06" db="EMBL/GenBank/DDBJ databases">
        <authorList>
            <consortium name="Wellcome Sanger Institute Data Sharing"/>
        </authorList>
    </citation>
    <scope>NUCLEOTIDE SEQUENCE [LARGE SCALE GENOMIC DNA]</scope>
</reference>
<reference evidence="2" key="3">
    <citation type="submission" date="2025-09" db="UniProtKB">
        <authorList>
            <consortium name="Ensembl"/>
        </authorList>
    </citation>
    <scope>IDENTIFICATION</scope>
</reference>
<dbReference type="PANTHER" id="PTHR34257:SF4">
    <property type="entry name" value="ADAPTER PROTEIN CIKS"/>
    <property type="match status" value="1"/>
</dbReference>
<dbReference type="Ensembl" id="ENSSFAT00005057663.1">
    <property type="protein sequence ID" value="ENSSFAP00005055958.1"/>
    <property type="gene ID" value="ENSSFAG00005026476.1"/>
</dbReference>
<evidence type="ECO:0000313" key="3">
    <source>
        <dbReference type="Proteomes" id="UP000472267"/>
    </source>
</evidence>
<name>A0A672JNP5_SALFA</name>
<sequence>MDSFLNDKSVLIIVVVSPGYKEDVEGDGDDEHGLHTKYIHNQIQNEFIQQGCLNFRLVPVLFPNATKRHVPNWLQSTRIYRWPLDTEDLLLRLLREERYIIPQCGADLTLTIRPL</sequence>
<dbReference type="Proteomes" id="UP000472267">
    <property type="component" value="Chromosome 15"/>
</dbReference>
<protein>
    <recommendedName>
        <fullName evidence="1">SEFIR domain-containing protein</fullName>
    </recommendedName>
</protein>
<organism evidence="2 3">
    <name type="scientific">Salarias fasciatus</name>
    <name type="common">Jewelled blenny</name>
    <name type="synonym">Blennius fasciatus</name>
    <dbReference type="NCBI Taxonomy" id="181472"/>
    <lineage>
        <taxon>Eukaryota</taxon>
        <taxon>Metazoa</taxon>
        <taxon>Chordata</taxon>
        <taxon>Craniata</taxon>
        <taxon>Vertebrata</taxon>
        <taxon>Euteleostomi</taxon>
        <taxon>Actinopterygii</taxon>
        <taxon>Neopterygii</taxon>
        <taxon>Teleostei</taxon>
        <taxon>Neoteleostei</taxon>
        <taxon>Acanthomorphata</taxon>
        <taxon>Ovalentaria</taxon>
        <taxon>Blenniimorphae</taxon>
        <taxon>Blenniiformes</taxon>
        <taxon>Blennioidei</taxon>
        <taxon>Blenniidae</taxon>
        <taxon>Salariinae</taxon>
        <taxon>Salarias</taxon>
    </lineage>
</organism>
<proteinExistence type="predicted"/>
<dbReference type="GO" id="GO:0043123">
    <property type="term" value="P:positive regulation of canonical NF-kappaB signal transduction"/>
    <property type="evidence" value="ECO:0007669"/>
    <property type="project" value="TreeGrafter"/>
</dbReference>
<dbReference type="PANTHER" id="PTHR34257">
    <property type="entry name" value="ADAPTER PROTEIN CIKS"/>
    <property type="match status" value="1"/>
</dbReference>
<feature type="domain" description="SEFIR" evidence="1">
    <location>
        <begin position="1"/>
        <end position="91"/>
    </location>
</feature>
<keyword evidence="3" id="KW-1185">Reference proteome</keyword>
<dbReference type="InParanoid" id="A0A672JNP5"/>
<dbReference type="InterPro" id="IPR013568">
    <property type="entry name" value="SEFIR_dom"/>
</dbReference>
<dbReference type="AlphaFoldDB" id="A0A672JNP5"/>
<evidence type="ECO:0000259" key="1">
    <source>
        <dbReference type="PROSITE" id="PS51534"/>
    </source>
</evidence>
<dbReference type="Pfam" id="PF08357">
    <property type="entry name" value="SEFIR"/>
    <property type="match status" value="1"/>
</dbReference>
<dbReference type="OMA" id="PNAAKTH"/>
<dbReference type="PROSITE" id="PS51534">
    <property type="entry name" value="SEFIR"/>
    <property type="match status" value="1"/>
</dbReference>
<dbReference type="GO" id="GO:0006959">
    <property type="term" value="P:humoral immune response"/>
    <property type="evidence" value="ECO:0007669"/>
    <property type="project" value="TreeGrafter"/>
</dbReference>
<reference evidence="2" key="2">
    <citation type="submission" date="2025-08" db="UniProtKB">
        <authorList>
            <consortium name="Ensembl"/>
        </authorList>
    </citation>
    <scope>IDENTIFICATION</scope>
</reference>
<accession>A0A672JNP5</accession>
<gene>
    <name evidence="2" type="primary">traf3ip2a</name>
</gene>
<evidence type="ECO:0000313" key="2">
    <source>
        <dbReference type="Ensembl" id="ENSSFAP00005055958.1"/>
    </source>
</evidence>
<dbReference type="InterPro" id="IPR053047">
    <property type="entry name" value="E3_ubiq_ligase_TRAF3IP2"/>
</dbReference>